<organism evidence="1 2">
    <name type="scientific">Helicobacter pullorum MIT 98-5489</name>
    <dbReference type="NCBI Taxonomy" id="537972"/>
    <lineage>
        <taxon>Bacteria</taxon>
        <taxon>Pseudomonadati</taxon>
        <taxon>Campylobacterota</taxon>
        <taxon>Epsilonproteobacteria</taxon>
        <taxon>Campylobacterales</taxon>
        <taxon>Helicobacteraceae</taxon>
        <taxon>Helicobacter</taxon>
    </lineage>
</organism>
<gene>
    <name evidence="1" type="ORF">HPMG_00053</name>
</gene>
<proteinExistence type="predicted"/>
<name>C5EX52_9HELI</name>
<dbReference type="Proteomes" id="UP000003953">
    <property type="component" value="Unassembled WGS sequence"/>
</dbReference>
<dbReference type="AlphaFoldDB" id="C5EX52"/>
<reference evidence="2" key="1">
    <citation type="journal article" date="2014" name="Genome Announc.">
        <title>Draft genome sequences of six enterohepatic helicobacter species isolated from humans and one from rhesus macaques.</title>
        <authorList>
            <person name="Shen Z."/>
            <person name="Sheh A."/>
            <person name="Young S.K."/>
            <person name="Abouelliel A."/>
            <person name="Ward D.V."/>
            <person name="Earl A.M."/>
            <person name="Fox J.G."/>
        </authorList>
    </citation>
    <scope>NUCLEOTIDE SEQUENCE [LARGE SCALE GENOMIC DNA]</scope>
    <source>
        <strain evidence="2">MIT 98-5489</strain>
    </source>
</reference>
<dbReference type="HOGENOM" id="CLU_3365345_0_0_7"/>
<sequence>MKIDFFVLLLSGVFSPISDNLSLQRNLSLIVFNYI</sequence>
<evidence type="ECO:0000313" key="2">
    <source>
        <dbReference type="Proteomes" id="UP000003953"/>
    </source>
</evidence>
<keyword evidence="2" id="KW-1185">Reference proteome</keyword>
<protein>
    <submittedName>
        <fullName evidence="1">Uncharacterized protein</fullName>
    </submittedName>
</protein>
<evidence type="ECO:0000313" key="1">
    <source>
        <dbReference type="EMBL" id="EEQ62596.1"/>
    </source>
</evidence>
<dbReference type="EMBL" id="DS990441">
    <property type="protein sequence ID" value="EEQ62596.1"/>
    <property type="molecule type" value="Genomic_DNA"/>
</dbReference>
<accession>C5EX52</accession>